<dbReference type="AlphaFoldDB" id="A0AAN6MZV4"/>
<keyword evidence="1" id="KW-0812">Transmembrane</keyword>
<dbReference type="Pfam" id="PF12311">
    <property type="entry name" value="DUF3632"/>
    <property type="match status" value="1"/>
</dbReference>
<keyword evidence="1" id="KW-0472">Membrane</keyword>
<evidence type="ECO:0000313" key="3">
    <source>
        <dbReference type="Proteomes" id="UP001303473"/>
    </source>
</evidence>
<evidence type="ECO:0000256" key="1">
    <source>
        <dbReference type="SAM" id="Phobius"/>
    </source>
</evidence>
<comment type="caution">
    <text evidence="2">The sequence shown here is derived from an EMBL/GenBank/DDBJ whole genome shotgun (WGS) entry which is preliminary data.</text>
</comment>
<reference evidence="3" key="1">
    <citation type="journal article" date="2023" name="Mol. Phylogenet. Evol.">
        <title>Genome-scale phylogeny and comparative genomics of the fungal order Sordariales.</title>
        <authorList>
            <person name="Hensen N."/>
            <person name="Bonometti L."/>
            <person name="Westerberg I."/>
            <person name="Brannstrom I.O."/>
            <person name="Guillou S."/>
            <person name="Cros-Aarteil S."/>
            <person name="Calhoun S."/>
            <person name="Haridas S."/>
            <person name="Kuo A."/>
            <person name="Mondo S."/>
            <person name="Pangilinan J."/>
            <person name="Riley R."/>
            <person name="LaButti K."/>
            <person name="Andreopoulos B."/>
            <person name="Lipzen A."/>
            <person name="Chen C."/>
            <person name="Yan M."/>
            <person name="Daum C."/>
            <person name="Ng V."/>
            <person name="Clum A."/>
            <person name="Steindorff A."/>
            <person name="Ohm R.A."/>
            <person name="Martin F."/>
            <person name="Silar P."/>
            <person name="Natvig D.O."/>
            <person name="Lalanne C."/>
            <person name="Gautier V."/>
            <person name="Ament-Velasquez S.L."/>
            <person name="Kruys A."/>
            <person name="Hutchinson M.I."/>
            <person name="Powell A.J."/>
            <person name="Barry K."/>
            <person name="Miller A.N."/>
            <person name="Grigoriev I.V."/>
            <person name="Debuchy R."/>
            <person name="Gladieux P."/>
            <person name="Hiltunen Thoren M."/>
            <person name="Johannesson H."/>
        </authorList>
    </citation>
    <scope>NUCLEOTIDE SEQUENCE [LARGE SCALE GENOMIC DNA]</scope>
    <source>
        <strain evidence="3">CBS 340.73</strain>
    </source>
</reference>
<dbReference type="Proteomes" id="UP001303473">
    <property type="component" value="Unassembled WGS sequence"/>
</dbReference>
<sequence length="152" mass="17304">MFVTRKAACLTIGGDPENPNAYSHGLNLVAFMARLSHSVPTLVTFCIWMMRHVFEAKYVVHEEKGLGDDWEGFNFHVSMAVLWVLFAGLTLCSHLVKAPLIFERKYGRFVTASRYHGPESGLERWRFWEDEMRAAAKRVGIAAGSSPVRMRR</sequence>
<dbReference type="InterPro" id="IPR022085">
    <property type="entry name" value="OpdG"/>
</dbReference>
<accession>A0AAN6MZV4</accession>
<organism evidence="2 3">
    <name type="scientific">Diplogelasinospora grovesii</name>
    <dbReference type="NCBI Taxonomy" id="303347"/>
    <lineage>
        <taxon>Eukaryota</taxon>
        <taxon>Fungi</taxon>
        <taxon>Dikarya</taxon>
        <taxon>Ascomycota</taxon>
        <taxon>Pezizomycotina</taxon>
        <taxon>Sordariomycetes</taxon>
        <taxon>Sordariomycetidae</taxon>
        <taxon>Sordariales</taxon>
        <taxon>Diplogelasinosporaceae</taxon>
        <taxon>Diplogelasinospora</taxon>
    </lineage>
</organism>
<name>A0AAN6MZV4_9PEZI</name>
<dbReference type="EMBL" id="MU853884">
    <property type="protein sequence ID" value="KAK3936429.1"/>
    <property type="molecule type" value="Genomic_DNA"/>
</dbReference>
<evidence type="ECO:0000313" key="2">
    <source>
        <dbReference type="EMBL" id="KAK3936429.1"/>
    </source>
</evidence>
<gene>
    <name evidence="2" type="ORF">QBC46DRAFT_412121</name>
</gene>
<protein>
    <submittedName>
        <fullName evidence="2">Uncharacterized protein</fullName>
    </submittedName>
</protein>
<proteinExistence type="predicted"/>
<keyword evidence="1" id="KW-1133">Transmembrane helix</keyword>
<keyword evidence="3" id="KW-1185">Reference proteome</keyword>
<feature type="transmembrane region" description="Helical" evidence="1">
    <location>
        <begin position="75"/>
        <end position="96"/>
    </location>
</feature>